<dbReference type="InterPro" id="IPR000305">
    <property type="entry name" value="GIY-YIG_endonuc"/>
</dbReference>
<evidence type="ECO:0000313" key="2">
    <source>
        <dbReference type="EnsemblMetazoa" id="AALFPA23_018436.P27044"/>
    </source>
</evidence>
<accession>A0ABM1ZH46</accession>
<dbReference type="Pfam" id="PF01541">
    <property type="entry name" value="GIY-YIG"/>
    <property type="match status" value="1"/>
</dbReference>
<dbReference type="GeneID" id="134286061"/>
<dbReference type="CDD" id="cd10442">
    <property type="entry name" value="GIY-YIG_PLEs"/>
    <property type="match status" value="1"/>
</dbReference>
<evidence type="ECO:0000313" key="3">
    <source>
        <dbReference type="Proteomes" id="UP000069940"/>
    </source>
</evidence>
<dbReference type="InterPro" id="IPR035901">
    <property type="entry name" value="GIY-YIG_endonuc_sf"/>
</dbReference>
<reference evidence="3" key="1">
    <citation type="journal article" date="2015" name="Proc. Natl. Acad. Sci. U.S.A.">
        <title>Genome sequence of the Asian Tiger mosquito, Aedes albopictus, reveals insights into its biology, genetics, and evolution.</title>
        <authorList>
            <person name="Chen X.G."/>
            <person name="Jiang X."/>
            <person name="Gu J."/>
            <person name="Xu M."/>
            <person name="Wu Y."/>
            <person name="Deng Y."/>
            <person name="Zhang C."/>
            <person name="Bonizzoni M."/>
            <person name="Dermauw W."/>
            <person name="Vontas J."/>
            <person name="Armbruster P."/>
            <person name="Huang X."/>
            <person name="Yang Y."/>
            <person name="Zhang H."/>
            <person name="He W."/>
            <person name="Peng H."/>
            <person name="Liu Y."/>
            <person name="Wu K."/>
            <person name="Chen J."/>
            <person name="Lirakis M."/>
            <person name="Topalis P."/>
            <person name="Van Leeuwen T."/>
            <person name="Hall A.B."/>
            <person name="Jiang X."/>
            <person name="Thorpe C."/>
            <person name="Mueller R.L."/>
            <person name="Sun C."/>
            <person name="Waterhouse R.M."/>
            <person name="Yan G."/>
            <person name="Tu Z.J."/>
            <person name="Fang X."/>
            <person name="James A.A."/>
        </authorList>
    </citation>
    <scope>NUCLEOTIDE SEQUENCE [LARGE SCALE GENOMIC DNA]</scope>
    <source>
        <strain evidence="3">Foshan</strain>
    </source>
</reference>
<organism evidence="2 3">
    <name type="scientific">Aedes albopictus</name>
    <name type="common">Asian tiger mosquito</name>
    <name type="synonym">Stegomyia albopicta</name>
    <dbReference type="NCBI Taxonomy" id="7160"/>
    <lineage>
        <taxon>Eukaryota</taxon>
        <taxon>Metazoa</taxon>
        <taxon>Ecdysozoa</taxon>
        <taxon>Arthropoda</taxon>
        <taxon>Hexapoda</taxon>
        <taxon>Insecta</taxon>
        <taxon>Pterygota</taxon>
        <taxon>Neoptera</taxon>
        <taxon>Endopterygota</taxon>
        <taxon>Diptera</taxon>
        <taxon>Nematocera</taxon>
        <taxon>Culicoidea</taxon>
        <taxon>Culicidae</taxon>
        <taxon>Culicinae</taxon>
        <taxon>Aedini</taxon>
        <taxon>Aedes</taxon>
        <taxon>Stegomyia</taxon>
    </lineage>
</organism>
<feature type="domain" description="Reverse transcriptase" evidence="1">
    <location>
        <begin position="1"/>
        <end position="290"/>
    </location>
</feature>
<sequence>MRAFLEDDQTYRRVTKDLTSMYQSQNNSIVKRIQDLKLLDPFAASKLKTYIAVCPKIYDKPKAHKPGLPLRPVVPCMNAPSYELSKFVSTIVKTSLTSKYSIKGSFSFCNYVNSLELPQGYVLVSIDVVALFTSIPKNLVKQTIFRHWNELKQNTPICLDLFWEVTEFCIDSSYFVDQLLKGQFYQQIFGTAMGNPLSPIIAEYVMEDLLENALASTPIVINNLKKYVDDLFLALPEGNIQEVLDSFNQQNEHIQFTVEREENNRLPFLDMMLVRLDNQTVKTEWFKKPIASACKQHKNIGSLLPLVKDKTPLEERSNVVYQINCEDCDACYVGMTTQKLKARISKHKSNMKKLQTLQQAGHTTRDAVIVDIMETTAVVNHAAREKHTFKLDETKILDTTNKARNLPILESCHINNTPNTINKRTDTDNLHVAYAGFLHWLRNKQQRARGRNE</sequence>
<dbReference type="EnsemblMetazoa" id="AALFPA23_018436.R27044">
    <property type="protein sequence ID" value="AALFPA23_018436.P27044"/>
    <property type="gene ID" value="AALFPA23_018436"/>
</dbReference>
<dbReference type="PANTHER" id="PTHR21301">
    <property type="entry name" value="REVERSE TRANSCRIPTASE"/>
    <property type="match status" value="1"/>
</dbReference>
<dbReference type="InterPro" id="IPR000477">
    <property type="entry name" value="RT_dom"/>
</dbReference>
<keyword evidence="3" id="KW-1185">Reference proteome</keyword>
<evidence type="ECO:0000259" key="1">
    <source>
        <dbReference type="PROSITE" id="PS50878"/>
    </source>
</evidence>
<reference evidence="2" key="2">
    <citation type="submission" date="2025-05" db="UniProtKB">
        <authorList>
            <consortium name="EnsemblMetazoa"/>
        </authorList>
    </citation>
    <scope>IDENTIFICATION</scope>
    <source>
        <strain evidence="2">Foshan</strain>
    </source>
</reference>
<proteinExistence type="predicted"/>
<dbReference type="PANTHER" id="PTHR21301:SF10">
    <property type="entry name" value="REVERSE TRANSCRIPTASE DOMAIN-CONTAINING PROTEIN"/>
    <property type="match status" value="1"/>
</dbReference>
<dbReference type="PROSITE" id="PS50878">
    <property type="entry name" value="RT_POL"/>
    <property type="match status" value="1"/>
</dbReference>
<protein>
    <recommendedName>
        <fullName evidence="1">Reverse transcriptase domain-containing protein</fullName>
    </recommendedName>
</protein>
<dbReference type="RefSeq" id="XP_062703609.1">
    <property type="nucleotide sequence ID" value="XM_062847625.1"/>
</dbReference>
<name>A0ABM1ZH46_AEDAL</name>
<dbReference type="Proteomes" id="UP000069940">
    <property type="component" value="Unassembled WGS sequence"/>
</dbReference>
<dbReference type="Gene3D" id="3.40.1440.10">
    <property type="entry name" value="GIY-YIG endonuclease"/>
    <property type="match status" value="1"/>
</dbReference>